<organism evidence="11 12">
    <name type="scientific">Chaetoceros tenuissimus</name>
    <dbReference type="NCBI Taxonomy" id="426638"/>
    <lineage>
        <taxon>Eukaryota</taxon>
        <taxon>Sar</taxon>
        <taxon>Stramenopiles</taxon>
        <taxon>Ochrophyta</taxon>
        <taxon>Bacillariophyta</taxon>
        <taxon>Coscinodiscophyceae</taxon>
        <taxon>Chaetocerotophycidae</taxon>
        <taxon>Chaetocerotales</taxon>
        <taxon>Chaetocerotaceae</taxon>
        <taxon>Chaetoceros</taxon>
    </lineage>
</organism>
<accession>A0AAD3CN85</accession>
<keyword evidence="5" id="KW-0547">Nucleotide-binding</keyword>
<evidence type="ECO:0000313" key="11">
    <source>
        <dbReference type="EMBL" id="GFH48808.1"/>
    </source>
</evidence>
<dbReference type="GO" id="GO:0016301">
    <property type="term" value="F:kinase activity"/>
    <property type="evidence" value="ECO:0007669"/>
    <property type="project" value="UniProtKB-KW"/>
</dbReference>
<keyword evidence="4" id="KW-0808">Transferase</keyword>
<dbReference type="Proteomes" id="UP001054902">
    <property type="component" value="Unassembled WGS sequence"/>
</dbReference>
<keyword evidence="7" id="KW-0067">ATP-binding</keyword>
<evidence type="ECO:0000313" key="12">
    <source>
        <dbReference type="Proteomes" id="UP001054902"/>
    </source>
</evidence>
<dbReference type="EC" id="2.7.4.26" evidence="2"/>
<dbReference type="GO" id="GO:0016114">
    <property type="term" value="P:terpenoid biosynthetic process"/>
    <property type="evidence" value="ECO:0007669"/>
    <property type="project" value="TreeGrafter"/>
</dbReference>
<evidence type="ECO:0000256" key="3">
    <source>
        <dbReference type="ARBA" id="ARBA00017267"/>
    </source>
</evidence>
<dbReference type="InterPro" id="IPR001048">
    <property type="entry name" value="Asp/Glu/Uridylate_kinase"/>
</dbReference>
<evidence type="ECO:0000256" key="1">
    <source>
        <dbReference type="ARBA" id="ARBA00010540"/>
    </source>
</evidence>
<feature type="domain" description="Aspartate/glutamate/uridylate kinase" evidence="10">
    <location>
        <begin position="30"/>
        <end position="303"/>
    </location>
</feature>
<dbReference type="PANTHER" id="PTHR43654:SF1">
    <property type="entry name" value="ISOPENTENYL PHOSPHATE KINASE"/>
    <property type="match status" value="1"/>
</dbReference>
<evidence type="ECO:0000256" key="7">
    <source>
        <dbReference type="ARBA" id="ARBA00022840"/>
    </source>
</evidence>
<dbReference type="EMBL" id="BLLK01000029">
    <property type="protein sequence ID" value="GFH48808.1"/>
    <property type="molecule type" value="Genomic_DNA"/>
</dbReference>
<dbReference type="NCBIfam" id="NF040647">
    <property type="entry name" value="IPPK_Arch"/>
    <property type="match status" value="1"/>
</dbReference>
<protein>
    <recommendedName>
        <fullName evidence="3">Isopentenyl phosphate kinase</fullName>
        <ecNumber evidence="2">2.7.4.26</ecNumber>
    </recommendedName>
</protein>
<dbReference type="GO" id="GO:0102043">
    <property type="term" value="F:isopentenyl phosphate kinase activity"/>
    <property type="evidence" value="ECO:0007669"/>
    <property type="project" value="UniProtKB-EC"/>
</dbReference>
<dbReference type="SUPFAM" id="SSF53633">
    <property type="entry name" value="Carbamate kinase-like"/>
    <property type="match status" value="1"/>
</dbReference>
<evidence type="ECO:0000259" key="10">
    <source>
        <dbReference type="Pfam" id="PF00696"/>
    </source>
</evidence>
<comment type="catalytic activity">
    <reaction evidence="9">
        <text>isopentenyl phosphate + ATP = isopentenyl diphosphate + ADP</text>
        <dbReference type="Rhea" id="RHEA:33963"/>
        <dbReference type="ChEBI" id="CHEBI:30616"/>
        <dbReference type="ChEBI" id="CHEBI:65078"/>
        <dbReference type="ChEBI" id="CHEBI:128769"/>
        <dbReference type="ChEBI" id="CHEBI:456216"/>
        <dbReference type="EC" id="2.7.4.26"/>
    </reaction>
</comment>
<dbReference type="Gene3D" id="3.40.1160.10">
    <property type="entry name" value="Acetylglutamate kinase-like"/>
    <property type="match status" value="1"/>
</dbReference>
<dbReference type="GO" id="GO:0005829">
    <property type="term" value="C:cytosol"/>
    <property type="evidence" value="ECO:0007669"/>
    <property type="project" value="TreeGrafter"/>
</dbReference>
<comment type="similarity">
    <text evidence="1">Belongs to the isopentenyl phosphate kinase family.</text>
</comment>
<keyword evidence="6" id="KW-0418">Kinase</keyword>
<dbReference type="AlphaFoldDB" id="A0AAD3CN85"/>
<evidence type="ECO:0000256" key="9">
    <source>
        <dbReference type="ARBA" id="ARBA00049063"/>
    </source>
</evidence>
<gene>
    <name evidence="11" type="ORF">CTEN210_05285</name>
</gene>
<evidence type="ECO:0000256" key="2">
    <source>
        <dbReference type="ARBA" id="ARBA00012908"/>
    </source>
</evidence>
<evidence type="ECO:0000256" key="6">
    <source>
        <dbReference type="ARBA" id="ARBA00022777"/>
    </source>
</evidence>
<comment type="caution">
    <text evidence="11">The sequence shown here is derived from an EMBL/GenBank/DDBJ whole genome shotgun (WGS) entry which is preliminary data.</text>
</comment>
<dbReference type="GO" id="GO:0005524">
    <property type="term" value="F:ATP binding"/>
    <property type="evidence" value="ECO:0007669"/>
    <property type="project" value="UniProtKB-KW"/>
</dbReference>
<keyword evidence="12" id="KW-1185">Reference proteome</keyword>
<reference evidence="11 12" key="1">
    <citation type="journal article" date="2021" name="Sci. Rep.">
        <title>The genome of the diatom Chaetoceros tenuissimus carries an ancient integrated fragment of an extant virus.</title>
        <authorList>
            <person name="Hongo Y."/>
            <person name="Kimura K."/>
            <person name="Takaki Y."/>
            <person name="Yoshida Y."/>
            <person name="Baba S."/>
            <person name="Kobayashi G."/>
            <person name="Nagasaki K."/>
            <person name="Hano T."/>
            <person name="Tomaru Y."/>
        </authorList>
    </citation>
    <scope>NUCLEOTIDE SEQUENCE [LARGE SCALE GENOMIC DNA]</scope>
    <source>
        <strain evidence="11 12">NIES-3715</strain>
    </source>
</reference>
<proteinExistence type="inferred from homology"/>
<evidence type="ECO:0000256" key="4">
    <source>
        <dbReference type="ARBA" id="ARBA00022679"/>
    </source>
</evidence>
<dbReference type="InterPro" id="IPR024192">
    <property type="entry name" value="Fosfomycin_R_FomA-type"/>
</dbReference>
<evidence type="ECO:0000256" key="8">
    <source>
        <dbReference type="ARBA" id="ARBA00023229"/>
    </source>
</evidence>
<dbReference type="InterPro" id="IPR036393">
    <property type="entry name" value="AceGlu_kinase-like_sf"/>
</dbReference>
<name>A0AAD3CN85_9STRA</name>
<keyword evidence="8" id="KW-0414">Isoprene biosynthesis</keyword>
<sequence length="332" mass="35258">MNAVAKCIHTVRLSSVDENFIVDGVLLSVVGGSSITDKTSFETLNRDALQWFVKAIASSLHERFKTLSSTSDKENGNVSFIIIHGAGSFGHHIAKEYGLRGQEDRPASTNSLSDASVIKRKMTGLAKTRSSVKKLNGAVVEMFLDAGINCVGISPCINIPQLQAHGGNEQGGVDILVSSIQAALDANLIPIIHGDAGLYGKNDAGILGGDTLVEIIACHKSWEKKISKTVFLTDVNGVYSEDPKRCPNATLVNNIEVDSSSGKIVTKNYNASASTHKHDVTGGLATKLKSAVKVVKVGINVNICQCCSEDAEKALKGINMEGGTNIRLIQNE</sequence>
<evidence type="ECO:0000256" key="5">
    <source>
        <dbReference type="ARBA" id="ARBA00022741"/>
    </source>
</evidence>
<dbReference type="PANTHER" id="PTHR43654">
    <property type="entry name" value="GLUTAMATE 5-KINASE"/>
    <property type="match status" value="1"/>
</dbReference>
<dbReference type="Pfam" id="PF00696">
    <property type="entry name" value="AA_kinase"/>
    <property type="match status" value="1"/>
</dbReference>